<keyword evidence="1" id="KW-0238">DNA-binding</keyword>
<dbReference type="Gene3D" id="1.10.443.10">
    <property type="entry name" value="Intergrase catalytic core"/>
    <property type="match status" value="1"/>
</dbReference>
<evidence type="ECO:0000256" key="1">
    <source>
        <dbReference type="ARBA" id="ARBA00023125"/>
    </source>
</evidence>
<evidence type="ECO:0000313" key="4">
    <source>
        <dbReference type="Proteomes" id="UP000054485"/>
    </source>
</evidence>
<dbReference type="STRING" id="930992.A0A0D0A0T9"/>
<dbReference type="InParanoid" id="A0A0D0A0T9"/>
<dbReference type="GO" id="GO:0003677">
    <property type="term" value="F:DNA binding"/>
    <property type="evidence" value="ECO:0007669"/>
    <property type="project" value="UniProtKB-KW"/>
</dbReference>
<dbReference type="GO" id="GO:0015074">
    <property type="term" value="P:DNA integration"/>
    <property type="evidence" value="ECO:0007669"/>
    <property type="project" value="InterPro"/>
</dbReference>
<dbReference type="HOGENOM" id="CLU_003292_2_0_1"/>
<dbReference type="InterPro" id="IPR013762">
    <property type="entry name" value="Integrase-like_cat_sf"/>
</dbReference>
<dbReference type="Gene3D" id="1.10.150.130">
    <property type="match status" value="1"/>
</dbReference>
<dbReference type="AlphaFoldDB" id="A0A0D0A0T9"/>
<keyword evidence="4" id="KW-1185">Reference proteome</keyword>
<dbReference type="InterPro" id="IPR011010">
    <property type="entry name" value="DNA_brk_join_enz"/>
</dbReference>
<reference evidence="3 4" key="1">
    <citation type="submission" date="2014-04" db="EMBL/GenBank/DDBJ databases">
        <authorList>
            <consortium name="DOE Joint Genome Institute"/>
            <person name="Kuo A."/>
            <person name="Ruytinx J."/>
            <person name="Rineau F."/>
            <person name="Colpaert J."/>
            <person name="Kohler A."/>
            <person name="Nagy L.G."/>
            <person name="Floudas D."/>
            <person name="Copeland A."/>
            <person name="Barry K.W."/>
            <person name="Cichocki N."/>
            <person name="Veneault-Fourrey C."/>
            <person name="LaButti K."/>
            <person name="Lindquist E.A."/>
            <person name="Lipzen A."/>
            <person name="Lundell T."/>
            <person name="Morin E."/>
            <person name="Murat C."/>
            <person name="Sun H."/>
            <person name="Tunlid A."/>
            <person name="Henrissat B."/>
            <person name="Grigoriev I.V."/>
            <person name="Hibbett D.S."/>
            <person name="Martin F."/>
            <person name="Nordberg H.P."/>
            <person name="Cantor M.N."/>
            <person name="Hua S.X."/>
        </authorList>
    </citation>
    <scope>NUCLEOTIDE SEQUENCE [LARGE SCALE GENOMIC DNA]</scope>
    <source>
        <strain evidence="3 4">UH-Slu-Lm8-n1</strain>
    </source>
</reference>
<dbReference type="GO" id="GO:0006310">
    <property type="term" value="P:DNA recombination"/>
    <property type="evidence" value="ECO:0007669"/>
    <property type="project" value="UniProtKB-KW"/>
</dbReference>
<accession>A0A0D0A0T9</accession>
<gene>
    <name evidence="3" type="ORF">CY34DRAFT_27303</name>
</gene>
<dbReference type="InterPro" id="IPR052925">
    <property type="entry name" value="Phage_Integrase-like_Recomb"/>
</dbReference>
<reference evidence="4" key="2">
    <citation type="submission" date="2015-01" db="EMBL/GenBank/DDBJ databases">
        <title>Evolutionary Origins and Diversification of the Mycorrhizal Mutualists.</title>
        <authorList>
            <consortium name="DOE Joint Genome Institute"/>
            <consortium name="Mycorrhizal Genomics Consortium"/>
            <person name="Kohler A."/>
            <person name="Kuo A."/>
            <person name="Nagy L.G."/>
            <person name="Floudas D."/>
            <person name="Copeland A."/>
            <person name="Barry K.W."/>
            <person name="Cichocki N."/>
            <person name="Veneault-Fourrey C."/>
            <person name="LaButti K."/>
            <person name="Lindquist E.A."/>
            <person name="Lipzen A."/>
            <person name="Lundell T."/>
            <person name="Morin E."/>
            <person name="Murat C."/>
            <person name="Riley R."/>
            <person name="Ohm R."/>
            <person name="Sun H."/>
            <person name="Tunlid A."/>
            <person name="Henrissat B."/>
            <person name="Grigoriev I.V."/>
            <person name="Hibbett D.S."/>
            <person name="Martin F."/>
        </authorList>
    </citation>
    <scope>NUCLEOTIDE SEQUENCE [LARGE SCALE GENOMIC DNA]</scope>
    <source>
        <strain evidence="4">UH-Slu-Lm8-n1</strain>
    </source>
</reference>
<name>A0A0D0A0T9_9AGAM</name>
<dbReference type="InterPro" id="IPR010998">
    <property type="entry name" value="Integrase_recombinase_N"/>
</dbReference>
<evidence type="ECO:0000256" key="2">
    <source>
        <dbReference type="ARBA" id="ARBA00023172"/>
    </source>
</evidence>
<dbReference type="Proteomes" id="UP000054485">
    <property type="component" value="Unassembled WGS sequence"/>
</dbReference>
<proteinExistence type="predicted"/>
<evidence type="ECO:0000313" key="3">
    <source>
        <dbReference type="EMBL" id="KIK31799.1"/>
    </source>
</evidence>
<dbReference type="SUPFAM" id="SSF56349">
    <property type="entry name" value="DNA breaking-rejoining enzymes"/>
    <property type="match status" value="1"/>
</dbReference>
<dbReference type="OrthoDB" id="3266428at2759"/>
<dbReference type="EMBL" id="KN836639">
    <property type="protein sequence ID" value="KIK31799.1"/>
    <property type="molecule type" value="Genomic_DNA"/>
</dbReference>
<organism evidence="3 4">
    <name type="scientific">Suillus luteus UH-Slu-Lm8-n1</name>
    <dbReference type="NCBI Taxonomy" id="930992"/>
    <lineage>
        <taxon>Eukaryota</taxon>
        <taxon>Fungi</taxon>
        <taxon>Dikarya</taxon>
        <taxon>Basidiomycota</taxon>
        <taxon>Agaricomycotina</taxon>
        <taxon>Agaricomycetes</taxon>
        <taxon>Agaricomycetidae</taxon>
        <taxon>Boletales</taxon>
        <taxon>Suillineae</taxon>
        <taxon>Suillaceae</taxon>
        <taxon>Suillus</taxon>
    </lineage>
</organism>
<protein>
    <submittedName>
        <fullName evidence="3">Uncharacterized protein</fullName>
    </submittedName>
</protein>
<dbReference type="PANTHER" id="PTHR34605:SF3">
    <property type="entry name" value="P CELL-TYPE AGGLUTINATION PROTEIN MAP4-LIKE-RELATED"/>
    <property type="match status" value="1"/>
</dbReference>
<keyword evidence="2" id="KW-0233">DNA recombination</keyword>
<sequence>MIRSLATDTRSNYGAGLLHFTQFCASIDIPEAKRMPASEALISQFAAAFTGTSSEKTLNNWFVGLQFWHVVNGALWCASHLLHHTRRGFAKMVPASACRAKFPPVTIDALCILFNNLDLSLLLNVAVCAVALIAFWCCCRLGELLVPSPNLFDPLKHVVHLAAPLTSFSVANETQTHASLFHIPWMKTTKEQGADISITARDHHTCPLAALERHLTVNHDIPPHSSLFTYRTTAGWSHMTCSAFLTCCNDIWVSQGYPNLPGHAFRIGGATELLLQGVHPNVVTTQGRWSSDAFLDYWHRIDTILPLFIASSANTQRLADLDRVMDSFARNHHLLQALPSS</sequence>
<dbReference type="PANTHER" id="PTHR34605">
    <property type="entry name" value="PHAGE_INTEGRASE DOMAIN-CONTAINING PROTEIN"/>
    <property type="match status" value="1"/>
</dbReference>